<dbReference type="AlphaFoldDB" id="A0A5J9THB9"/>
<dbReference type="PANTHER" id="PTHR38926">
    <property type="entry name" value="F-BOX DOMAIN CONTAINING PROTEIN, EXPRESSED"/>
    <property type="match status" value="1"/>
</dbReference>
<keyword evidence="3" id="KW-1185">Reference proteome</keyword>
<dbReference type="Gene3D" id="1.20.1280.50">
    <property type="match status" value="1"/>
</dbReference>
<feature type="domain" description="F-box" evidence="1">
    <location>
        <begin position="32"/>
        <end position="80"/>
    </location>
</feature>
<proteinExistence type="predicted"/>
<dbReference type="Gramene" id="TVU10759">
    <property type="protein sequence ID" value="TVU10759"/>
    <property type="gene ID" value="EJB05_44305"/>
</dbReference>
<protein>
    <recommendedName>
        <fullName evidence="1">F-box domain-containing protein</fullName>
    </recommendedName>
</protein>
<evidence type="ECO:0000313" key="3">
    <source>
        <dbReference type="Proteomes" id="UP000324897"/>
    </source>
</evidence>
<dbReference type="SUPFAM" id="SSF81383">
    <property type="entry name" value="F-box domain"/>
    <property type="match status" value="1"/>
</dbReference>
<evidence type="ECO:0000259" key="1">
    <source>
        <dbReference type="PROSITE" id="PS50181"/>
    </source>
</evidence>
<dbReference type="InterPro" id="IPR036047">
    <property type="entry name" value="F-box-like_dom_sf"/>
</dbReference>
<dbReference type="Proteomes" id="UP000324897">
    <property type="component" value="Chromosome 3"/>
</dbReference>
<gene>
    <name evidence="2" type="ORF">EJB05_44305</name>
</gene>
<accession>A0A5J9THB9</accession>
<name>A0A5J9THB9_9POAL</name>
<organism evidence="2 3">
    <name type="scientific">Eragrostis curvula</name>
    <name type="common">weeping love grass</name>
    <dbReference type="NCBI Taxonomy" id="38414"/>
    <lineage>
        <taxon>Eukaryota</taxon>
        <taxon>Viridiplantae</taxon>
        <taxon>Streptophyta</taxon>
        <taxon>Embryophyta</taxon>
        <taxon>Tracheophyta</taxon>
        <taxon>Spermatophyta</taxon>
        <taxon>Magnoliopsida</taxon>
        <taxon>Liliopsida</taxon>
        <taxon>Poales</taxon>
        <taxon>Poaceae</taxon>
        <taxon>PACMAD clade</taxon>
        <taxon>Chloridoideae</taxon>
        <taxon>Eragrostideae</taxon>
        <taxon>Eragrostidinae</taxon>
        <taxon>Eragrostis</taxon>
    </lineage>
</organism>
<feature type="non-terminal residue" evidence="2">
    <location>
        <position position="1"/>
    </location>
</feature>
<dbReference type="Pfam" id="PF12937">
    <property type="entry name" value="F-box-like"/>
    <property type="match status" value="1"/>
</dbReference>
<dbReference type="InterPro" id="IPR001810">
    <property type="entry name" value="F-box_dom"/>
</dbReference>
<reference evidence="2 3" key="1">
    <citation type="journal article" date="2019" name="Sci. Rep.">
        <title>A high-quality genome of Eragrostis curvula grass provides insights into Poaceae evolution and supports new strategies to enhance forage quality.</title>
        <authorList>
            <person name="Carballo J."/>
            <person name="Santos B.A.C.M."/>
            <person name="Zappacosta D."/>
            <person name="Garbus I."/>
            <person name="Selva J.P."/>
            <person name="Gallo C.A."/>
            <person name="Diaz A."/>
            <person name="Albertini E."/>
            <person name="Caccamo M."/>
            <person name="Echenique V."/>
        </authorList>
    </citation>
    <scope>NUCLEOTIDE SEQUENCE [LARGE SCALE GENOMIC DNA]</scope>
    <source>
        <strain evidence="3">cv. Victoria</strain>
        <tissue evidence="2">Leaf</tissue>
    </source>
</reference>
<evidence type="ECO:0000313" key="2">
    <source>
        <dbReference type="EMBL" id="TVU10759.1"/>
    </source>
</evidence>
<comment type="caution">
    <text evidence="2">The sequence shown here is derived from an EMBL/GenBank/DDBJ whole genome shotgun (WGS) entry which is preliminary data.</text>
</comment>
<dbReference type="EMBL" id="RWGY01000039">
    <property type="protein sequence ID" value="TVU10759.1"/>
    <property type="molecule type" value="Genomic_DNA"/>
</dbReference>
<dbReference type="OrthoDB" id="695771at2759"/>
<dbReference type="SMART" id="SM00256">
    <property type="entry name" value="FBOX"/>
    <property type="match status" value="1"/>
</dbReference>
<dbReference type="PROSITE" id="PS50181">
    <property type="entry name" value="FBOX"/>
    <property type="match status" value="1"/>
</dbReference>
<dbReference type="PANTHER" id="PTHR38926:SF79">
    <property type="entry name" value="OS08G0195800 PROTEIN"/>
    <property type="match status" value="1"/>
</dbReference>
<sequence>MPLLAFRETASQKRSPATVTLHVSEFRFPPTSRGWAALPPELISSIFHRLDLVDIMLCADKVCRSWRRVAREEPELWRRIHVRPTEELVGRGLADLGEMVADAVWYNLLTCWFDLEP</sequence>